<feature type="transmembrane region" description="Helical" evidence="6">
    <location>
        <begin position="168"/>
        <end position="193"/>
    </location>
</feature>
<dbReference type="Proteomes" id="UP000566819">
    <property type="component" value="Unassembled WGS sequence"/>
</dbReference>
<evidence type="ECO:0000256" key="1">
    <source>
        <dbReference type="ARBA" id="ARBA00004141"/>
    </source>
</evidence>
<proteinExistence type="inferred from homology"/>
<keyword evidence="4 6" id="KW-0472">Membrane</keyword>
<dbReference type="InterPro" id="IPR049326">
    <property type="entry name" value="Rhodopsin_dom_fungi"/>
</dbReference>
<evidence type="ECO:0000313" key="9">
    <source>
        <dbReference type="Proteomes" id="UP000566819"/>
    </source>
</evidence>
<feature type="transmembrane region" description="Helical" evidence="6">
    <location>
        <begin position="124"/>
        <end position="144"/>
    </location>
</feature>
<sequence>MANYLGGLGPTIVAVMWTQTGLALIFVLMRLWTRIKINRVAGWDDYLISLSWLMLMPYTVACTAAALKGFGRHVTEITPEQFVAATRAEIIGQTFCIIGIATSKASAAIFLLRITIIQWHRYVLYSLMLAVSVMCFFCALFDFVRCDPVAHVWNPTLPAKCFISDQGFASLSIAVGIASTVADFVLATLPWFILWNLKMKQKEKILIACSMSLGFFAMTCGIFRAIALTALNSRSDYSYDTVGLILWSSTELMLTILTATIPTLRPLYNRLRGVSSRGEYHDSDRGYQFEDSKSIKLRPKERNLMLTTTVAAGRSNNTSEECILERGNNIVRTETVIVEYGYKGEESAPRLSPQNIA</sequence>
<gene>
    <name evidence="8" type="ORF">G7Y89_g3427</name>
</gene>
<feature type="transmembrane region" description="Helical" evidence="6">
    <location>
        <begin position="246"/>
        <end position="268"/>
    </location>
</feature>
<dbReference type="OrthoDB" id="5417887at2759"/>
<accession>A0A8H4RT89</accession>
<comment type="subcellular location">
    <subcellularLocation>
        <location evidence="1">Membrane</location>
        <topology evidence="1">Multi-pass membrane protein</topology>
    </subcellularLocation>
</comment>
<protein>
    <recommendedName>
        <fullName evidence="7">Rhodopsin domain-containing protein</fullName>
    </recommendedName>
</protein>
<dbReference type="PANTHER" id="PTHR33048:SF93">
    <property type="entry name" value="INTEGRAL MEMBRANE PROTEIN"/>
    <property type="match status" value="1"/>
</dbReference>
<feature type="transmembrane region" description="Helical" evidence="6">
    <location>
        <begin position="205"/>
        <end position="226"/>
    </location>
</feature>
<dbReference type="Pfam" id="PF20684">
    <property type="entry name" value="Fung_rhodopsin"/>
    <property type="match status" value="1"/>
</dbReference>
<evidence type="ECO:0000313" key="8">
    <source>
        <dbReference type="EMBL" id="KAF4634671.1"/>
    </source>
</evidence>
<keyword evidence="3 6" id="KW-1133">Transmembrane helix</keyword>
<dbReference type="PANTHER" id="PTHR33048">
    <property type="entry name" value="PTH11-LIKE INTEGRAL MEMBRANE PROTEIN (AFU_ORTHOLOGUE AFUA_5G11245)"/>
    <property type="match status" value="1"/>
</dbReference>
<name>A0A8H4RT89_9HELO</name>
<evidence type="ECO:0000256" key="5">
    <source>
        <dbReference type="ARBA" id="ARBA00038359"/>
    </source>
</evidence>
<dbReference type="GO" id="GO:0016020">
    <property type="term" value="C:membrane"/>
    <property type="evidence" value="ECO:0007669"/>
    <property type="project" value="UniProtKB-SubCell"/>
</dbReference>
<organism evidence="8 9">
    <name type="scientific">Cudoniella acicularis</name>
    <dbReference type="NCBI Taxonomy" id="354080"/>
    <lineage>
        <taxon>Eukaryota</taxon>
        <taxon>Fungi</taxon>
        <taxon>Dikarya</taxon>
        <taxon>Ascomycota</taxon>
        <taxon>Pezizomycotina</taxon>
        <taxon>Leotiomycetes</taxon>
        <taxon>Helotiales</taxon>
        <taxon>Tricladiaceae</taxon>
        <taxon>Cudoniella</taxon>
    </lineage>
</organism>
<dbReference type="EMBL" id="JAAMPI010000168">
    <property type="protein sequence ID" value="KAF4634671.1"/>
    <property type="molecule type" value="Genomic_DNA"/>
</dbReference>
<evidence type="ECO:0000256" key="3">
    <source>
        <dbReference type="ARBA" id="ARBA00022989"/>
    </source>
</evidence>
<evidence type="ECO:0000256" key="4">
    <source>
        <dbReference type="ARBA" id="ARBA00023136"/>
    </source>
</evidence>
<reference evidence="8 9" key="1">
    <citation type="submission" date="2020-03" db="EMBL/GenBank/DDBJ databases">
        <title>Draft Genome Sequence of Cudoniella acicularis.</title>
        <authorList>
            <person name="Buettner E."/>
            <person name="Kellner H."/>
        </authorList>
    </citation>
    <scope>NUCLEOTIDE SEQUENCE [LARGE SCALE GENOMIC DNA]</scope>
    <source>
        <strain evidence="8 9">DSM 108380</strain>
    </source>
</reference>
<keyword evidence="9" id="KW-1185">Reference proteome</keyword>
<comment type="similarity">
    <text evidence="5">Belongs to the SAT4 family.</text>
</comment>
<feature type="domain" description="Rhodopsin" evidence="7">
    <location>
        <begin position="29"/>
        <end position="269"/>
    </location>
</feature>
<feature type="transmembrane region" description="Helical" evidence="6">
    <location>
        <begin position="45"/>
        <end position="70"/>
    </location>
</feature>
<keyword evidence="2 6" id="KW-0812">Transmembrane</keyword>
<evidence type="ECO:0000259" key="7">
    <source>
        <dbReference type="Pfam" id="PF20684"/>
    </source>
</evidence>
<evidence type="ECO:0000256" key="2">
    <source>
        <dbReference type="ARBA" id="ARBA00022692"/>
    </source>
</evidence>
<feature type="transmembrane region" description="Helical" evidence="6">
    <location>
        <begin position="90"/>
        <end position="112"/>
    </location>
</feature>
<comment type="caution">
    <text evidence="8">The sequence shown here is derived from an EMBL/GenBank/DDBJ whole genome shotgun (WGS) entry which is preliminary data.</text>
</comment>
<feature type="transmembrane region" description="Helical" evidence="6">
    <location>
        <begin position="12"/>
        <end position="33"/>
    </location>
</feature>
<dbReference type="AlphaFoldDB" id="A0A8H4RT89"/>
<evidence type="ECO:0000256" key="6">
    <source>
        <dbReference type="SAM" id="Phobius"/>
    </source>
</evidence>
<dbReference type="InterPro" id="IPR052337">
    <property type="entry name" value="SAT4-like"/>
</dbReference>